<dbReference type="AlphaFoldDB" id="A0A921MDH3"/>
<dbReference type="SUPFAM" id="SSF57716">
    <property type="entry name" value="Glucocorticoid receptor-like (DNA-binding domain)"/>
    <property type="match status" value="1"/>
</dbReference>
<evidence type="ECO:0000256" key="5">
    <source>
        <dbReference type="ARBA" id="ARBA00022763"/>
    </source>
</evidence>
<dbReference type="Pfam" id="PF06827">
    <property type="entry name" value="zf-FPG_IleRS"/>
    <property type="match status" value="1"/>
</dbReference>
<evidence type="ECO:0000256" key="14">
    <source>
        <dbReference type="ARBA" id="ARBA00044632"/>
    </source>
</evidence>
<dbReference type="SUPFAM" id="SSF81624">
    <property type="entry name" value="N-terminal domain of MutM-like DNA repair proteins"/>
    <property type="match status" value="1"/>
</dbReference>
<evidence type="ECO:0000256" key="13">
    <source>
        <dbReference type="ARBA" id="ARBA00023295"/>
    </source>
</evidence>
<feature type="active site" description="Schiff-base intermediate with DNA" evidence="15">
    <location>
        <position position="2"/>
    </location>
</feature>
<evidence type="ECO:0000256" key="8">
    <source>
        <dbReference type="ARBA" id="ARBA00022833"/>
    </source>
</evidence>
<comment type="caution">
    <text evidence="15">Lacks conserved residue(s) required for the propagation of feature annotation.</text>
</comment>
<comment type="catalytic activity">
    <reaction evidence="1 15">
        <text>Hydrolysis of DNA containing ring-opened 7-methylguanine residues, releasing 2,6-diamino-4-hydroxy-5-(N-methyl)formamidopyrimidine.</text>
        <dbReference type="EC" id="3.2.2.23"/>
    </reaction>
</comment>
<feature type="binding site" evidence="15">
    <location>
        <position position="124"/>
    </location>
    <ligand>
        <name>DNA</name>
        <dbReference type="ChEBI" id="CHEBI:16991"/>
    </ligand>
</feature>
<keyword evidence="8 15" id="KW-0862">Zinc</keyword>
<dbReference type="GO" id="GO:0006979">
    <property type="term" value="P:response to oxidative stress"/>
    <property type="evidence" value="ECO:0007669"/>
    <property type="project" value="UniProtKB-ARBA"/>
</dbReference>
<dbReference type="InterPro" id="IPR010979">
    <property type="entry name" value="Ribosomal_uS13-like_H2TH"/>
</dbReference>
<dbReference type="PANTHER" id="PTHR22993">
    <property type="entry name" value="FORMAMIDOPYRIMIDINE-DNA GLYCOSYLASE"/>
    <property type="match status" value="1"/>
</dbReference>
<comment type="subunit">
    <text evidence="3 15">Monomer.</text>
</comment>
<comment type="function">
    <text evidence="15">Involved in base excision repair of DNA damaged by oxidation or by mutagenic agents. Acts as DNA glycosylase that recognizes and removes damaged bases. Has a preference for oxidized purines, such as 7,8-dihydro-8-oxoguanine (8-oxoG). Has AP (apurinic/apyrimidinic) lyase activity and introduces nicks in the DNA strand. Cleaves the DNA backbone by beta-delta elimination to generate a single-strand break at the site of the removed base with both 3'- and 5'-phosphates.</text>
</comment>
<keyword evidence="10 15" id="KW-0234">DNA repair</keyword>
<evidence type="ECO:0000256" key="15">
    <source>
        <dbReference type="HAMAP-Rule" id="MF_00103"/>
    </source>
</evidence>
<dbReference type="CDD" id="cd08966">
    <property type="entry name" value="EcFpg-like_N"/>
    <property type="match status" value="1"/>
</dbReference>
<dbReference type="GO" id="GO:0006284">
    <property type="term" value="P:base-excision repair"/>
    <property type="evidence" value="ECO:0007669"/>
    <property type="project" value="InterPro"/>
</dbReference>
<dbReference type="PROSITE" id="PS51066">
    <property type="entry name" value="ZF_FPG_2"/>
    <property type="match status" value="1"/>
</dbReference>
<dbReference type="HAMAP" id="MF_00103">
    <property type="entry name" value="Fapy_DNA_glycosyl"/>
    <property type="match status" value="1"/>
</dbReference>
<dbReference type="NCBIfam" id="NF002211">
    <property type="entry name" value="PRK01103.1"/>
    <property type="match status" value="1"/>
</dbReference>
<comment type="catalytic activity">
    <reaction evidence="14 15">
        <text>2'-deoxyribonucleotide-(2'-deoxyribose 5'-phosphate)-2'-deoxyribonucleotide-DNA = a 3'-end 2'-deoxyribonucleotide-(2,3-dehydro-2,3-deoxyribose 5'-phosphate)-DNA + a 5'-end 5'-phospho-2'-deoxyribonucleoside-DNA + H(+)</text>
        <dbReference type="Rhea" id="RHEA:66592"/>
        <dbReference type="Rhea" id="RHEA-COMP:13180"/>
        <dbReference type="Rhea" id="RHEA-COMP:16897"/>
        <dbReference type="Rhea" id="RHEA-COMP:17067"/>
        <dbReference type="ChEBI" id="CHEBI:15378"/>
        <dbReference type="ChEBI" id="CHEBI:136412"/>
        <dbReference type="ChEBI" id="CHEBI:157695"/>
        <dbReference type="ChEBI" id="CHEBI:167181"/>
        <dbReference type="EC" id="4.2.99.18"/>
    </reaction>
</comment>
<feature type="active site" description="Proton donor" evidence="15">
    <location>
        <position position="3"/>
    </location>
</feature>
<evidence type="ECO:0000256" key="1">
    <source>
        <dbReference type="ARBA" id="ARBA00001668"/>
    </source>
</evidence>
<evidence type="ECO:0000256" key="7">
    <source>
        <dbReference type="ARBA" id="ARBA00022801"/>
    </source>
</evidence>
<evidence type="ECO:0000259" key="16">
    <source>
        <dbReference type="PROSITE" id="PS51066"/>
    </source>
</evidence>
<evidence type="ECO:0000256" key="3">
    <source>
        <dbReference type="ARBA" id="ARBA00011245"/>
    </source>
</evidence>
<keyword evidence="7 15" id="KW-0378">Hydrolase</keyword>
<dbReference type="Gene3D" id="1.10.8.50">
    <property type="match status" value="1"/>
</dbReference>
<dbReference type="GO" id="GO:0034039">
    <property type="term" value="F:8-oxo-7,8-dihydroguanine DNA N-glycosylase activity"/>
    <property type="evidence" value="ECO:0007669"/>
    <property type="project" value="TreeGrafter"/>
</dbReference>
<evidence type="ECO:0000256" key="10">
    <source>
        <dbReference type="ARBA" id="ARBA00023204"/>
    </source>
</evidence>
<gene>
    <name evidence="15 18" type="primary">mutM</name>
    <name evidence="15" type="synonym">fpg</name>
    <name evidence="18" type="ORF">K8V08_03520</name>
</gene>
<accession>A0A921MDH3</accession>
<evidence type="ECO:0000313" key="19">
    <source>
        <dbReference type="Proteomes" id="UP000784435"/>
    </source>
</evidence>
<dbReference type="InterPro" id="IPR035937">
    <property type="entry name" value="FPG_N"/>
</dbReference>
<comment type="caution">
    <text evidence="18">The sequence shown here is derived from an EMBL/GenBank/DDBJ whole genome shotgun (WGS) entry which is preliminary data.</text>
</comment>
<dbReference type="InterPro" id="IPR000214">
    <property type="entry name" value="Znf_DNA_glyclase/AP_lyase"/>
</dbReference>
<dbReference type="EC" id="4.2.99.18" evidence="15"/>
<dbReference type="GO" id="GO:0140078">
    <property type="term" value="F:class I DNA-(apurinic or apyrimidinic site) endonuclease activity"/>
    <property type="evidence" value="ECO:0007669"/>
    <property type="project" value="UniProtKB-EC"/>
</dbReference>
<reference evidence="18" key="1">
    <citation type="journal article" date="2021" name="PeerJ">
        <title>Extensive microbial diversity within the chicken gut microbiome revealed by metagenomics and culture.</title>
        <authorList>
            <person name="Gilroy R."/>
            <person name="Ravi A."/>
            <person name="Getino M."/>
            <person name="Pursley I."/>
            <person name="Horton D.L."/>
            <person name="Alikhan N.F."/>
            <person name="Baker D."/>
            <person name="Gharbi K."/>
            <person name="Hall N."/>
            <person name="Watson M."/>
            <person name="Adriaenssens E.M."/>
            <person name="Foster-Nyarko E."/>
            <person name="Jarju S."/>
            <person name="Secka A."/>
            <person name="Antonio M."/>
            <person name="Oren A."/>
            <person name="Chaudhuri R.R."/>
            <person name="La Ragione R."/>
            <person name="Hildebrand F."/>
            <person name="Pallen M.J."/>
        </authorList>
    </citation>
    <scope>NUCLEOTIDE SEQUENCE</scope>
    <source>
        <strain evidence="18">ChiGjej5B5-7349</strain>
    </source>
</reference>
<dbReference type="InterPro" id="IPR015886">
    <property type="entry name" value="H2TH_FPG"/>
</dbReference>
<dbReference type="Gene3D" id="3.20.190.10">
    <property type="entry name" value="MutM-like, N-terminal"/>
    <property type="match status" value="1"/>
</dbReference>
<dbReference type="SMART" id="SM01232">
    <property type="entry name" value="H2TH"/>
    <property type="match status" value="1"/>
</dbReference>
<comment type="similarity">
    <text evidence="2 15">Belongs to the FPG family.</text>
</comment>
<evidence type="ECO:0000256" key="12">
    <source>
        <dbReference type="ARBA" id="ARBA00023268"/>
    </source>
</evidence>
<reference evidence="18" key="2">
    <citation type="submission" date="2021-09" db="EMBL/GenBank/DDBJ databases">
        <authorList>
            <person name="Gilroy R."/>
        </authorList>
    </citation>
    <scope>NUCLEOTIDE SEQUENCE</scope>
    <source>
        <strain evidence="18">ChiGjej5B5-7349</strain>
    </source>
</reference>
<keyword evidence="6 15" id="KW-0863">Zinc-finger</keyword>
<dbReference type="PROSITE" id="PS51068">
    <property type="entry name" value="FPG_CAT"/>
    <property type="match status" value="1"/>
</dbReference>
<dbReference type="GO" id="GO:0003684">
    <property type="term" value="F:damaged DNA binding"/>
    <property type="evidence" value="ECO:0007669"/>
    <property type="project" value="InterPro"/>
</dbReference>
<dbReference type="Pfam" id="PF06831">
    <property type="entry name" value="H2TH"/>
    <property type="match status" value="1"/>
</dbReference>
<dbReference type="SUPFAM" id="SSF46946">
    <property type="entry name" value="S13-like H2TH domain"/>
    <property type="match status" value="1"/>
</dbReference>
<keyword evidence="5 15" id="KW-0227">DNA damage</keyword>
<dbReference type="InterPro" id="IPR010663">
    <property type="entry name" value="Znf_FPG/IleRS"/>
</dbReference>
<dbReference type="EC" id="3.2.2.23" evidence="15"/>
<organism evidence="18 19">
    <name type="scientific">Brevibacterium senegalense</name>
    <dbReference type="NCBI Taxonomy" id="1033736"/>
    <lineage>
        <taxon>Bacteria</taxon>
        <taxon>Bacillati</taxon>
        <taxon>Actinomycetota</taxon>
        <taxon>Actinomycetes</taxon>
        <taxon>Micrococcales</taxon>
        <taxon>Brevibacteriaceae</taxon>
        <taxon>Brevibacterium</taxon>
    </lineage>
</organism>
<dbReference type="FunFam" id="1.10.8.50:FF:000003">
    <property type="entry name" value="Formamidopyrimidine-DNA glycosylase"/>
    <property type="match status" value="1"/>
</dbReference>
<proteinExistence type="inferred from homology"/>
<keyword evidence="13 15" id="KW-0326">Glycosidase</keyword>
<evidence type="ECO:0000259" key="17">
    <source>
        <dbReference type="PROSITE" id="PS51068"/>
    </source>
</evidence>
<feature type="domain" description="Formamidopyrimidine-DNA glycosylase catalytic" evidence="17">
    <location>
        <begin position="2"/>
        <end position="127"/>
    </location>
</feature>
<name>A0A921MDH3_9MICO</name>
<sequence>MPELPEVESVRRGLLDWVEAATVTGVRVLDSRILGTTSQRRIPPEAVDIFAEAVAGRTLAAPQRRGKFLWVPFAGTPAALTLHLGMSGQLRIHTAEEPHHRHTRAVLELESRSGAVQLRFIDQRIFGHIGVDDLIPDGPDAVPASSAHIARDPLDPHWDLEVTARRIQRSTSALKTVLMDQTVVSGIGNIYADEALFRARVHPQAVPARTRISRLRAVLEAARAVMEAALVQGGTSFDSLYVHVNGDSGYFDRSLTVYGRTGQPCLVCGTPIRRLVVGGRGTHVCPTCQRRR</sequence>
<dbReference type="NCBIfam" id="TIGR00577">
    <property type="entry name" value="fpg"/>
    <property type="match status" value="1"/>
</dbReference>
<evidence type="ECO:0000256" key="9">
    <source>
        <dbReference type="ARBA" id="ARBA00023125"/>
    </source>
</evidence>
<evidence type="ECO:0000256" key="2">
    <source>
        <dbReference type="ARBA" id="ARBA00009409"/>
    </source>
</evidence>
<dbReference type="PANTHER" id="PTHR22993:SF9">
    <property type="entry name" value="FORMAMIDOPYRIMIDINE-DNA GLYCOSYLASE"/>
    <property type="match status" value="1"/>
</dbReference>
<feature type="binding site" evidence="15">
    <location>
        <position position="102"/>
    </location>
    <ligand>
        <name>DNA</name>
        <dbReference type="ChEBI" id="CHEBI:16991"/>
    </ligand>
</feature>
<dbReference type="Pfam" id="PF01149">
    <property type="entry name" value="Fapy_DNA_glyco"/>
    <property type="match status" value="1"/>
</dbReference>
<feature type="active site" description="Proton donor; for delta-elimination activity" evidence="15">
    <location>
        <position position="280"/>
    </location>
</feature>
<evidence type="ECO:0000313" key="18">
    <source>
        <dbReference type="EMBL" id="HJG79461.1"/>
    </source>
</evidence>
<keyword evidence="4 15" id="KW-0479">Metal-binding</keyword>
<protein>
    <recommendedName>
        <fullName evidence="15">Formamidopyrimidine-DNA glycosylase</fullName>
        <shortName evidence="15">Fapy-DNA glycosylase</shortName>
        <ecNumber evidence="15">3.2.2.23</ecNumber>
    </recommendedName>
    <alternativeName>
        <fullName evidence="15">DNA-(apurinic or apyrimidinic site) lyase MutM</fullName>
        <shortName evidence="15">AP lyase MutM</shortName>
        <ecNumber evidence="15">4.2.99.18</ecNumber>
    </alternativeName>
</protein>
<dbReference type="InterPro" id="IPR020629">
    <property type="entry name" value="FPG_Glyclase"/>
</dbReference>
<dbReference type="GO" id="GO:0003690">
    <property type="term" value="F:double-stranded DNA binding"/>
    <property type="evidence" value="ECO:0007669"/>
    <property type="project" value="UniProtKB-ARBA"/>
</dbReference>
<dbReference type="GO" id="GO:0008270">
    <property type="term" value="F:zinc ion binding"/>
    <property type="evidence" value="ECO:0007669"/>
    <property type="project" value="UniProtKB-UniRule"/>
</dbReference>
<dbReference type="InterPro" id="IPR012319">
    <property type="entry name" value="FPG_cat"/>
</dbReference>
<feature type="domain" description="FPG-type" evidence="16">
    <location>
        <begin position="256"/>
        <end position="290"/>
    </location>
</feature>
<dbReference type="EMBL" id="DYUK01000079">
    <property type="protein sequence ID" value="HJG79461.1"/>
    <property type="molecule type" value="Genomic_DNA"/>
</dbReference>
<evidence type="ECO:0000256" key="4">
    <source>
        <dbReference type="ARBA" id="ARBA00022723"/>
    </source>
</evidence>
<comment type="cofactor">
    <cofactor evidence="15">
        <name>Zn(2+)</name>
        <dbReference type="ChEBI" id="CHEBI:29105"/>
    </cofactor>
    <text evidence="15">Binds 1 zinc ion per subunit.</text>
</comment>
<keyword evidence="11 15" id="KW-0456">Lyase</keyword>
<feature type="active site" description="Proton donor; for beta-elimination activity" evidence="15">
    <location>
        <position position="67"/>
    </location>
</feature>
<keyword evidence="9 15" id="KW-0238">DNA-binding</keyword>
<evidence type="ECO:0000256" key="11">
    <source>
        <dbReference type="ARBA" id="ARBA00023239"/>
    </source>
</evidence>
<dbReference type="Proteomes" id="UP000784435">
    <property type="component" value="Unassembled WGS sequence"/>
</dbReference>
<dbReference type="SMART" id="SM00898">
    <property type="entry name" value="Fapy_DNA_glyco"/>
    <property type="match status" value="1"/>
</dbReference>
<keyword evidence="12 15" id="KW-0511">Multifunctional enzyme</keyword>
<evidence type="ECO:0000256" key="6">
    <source>
        <dbReference type="ARBA" id="ARBA00022771"/>
    </source>
</evidence>